<feature type="domain" description="SLH" evidence="10">
    <location>
        <begin position="1181"/>
        <end position="1244"/>
    </location>
</feature>
<dbReference type="SUPFAM" id="SSF52743">
    <property type="entry name" value="Subtilisin-like"/>
    <property type="match status" value="1"/>
</dbReference>
<dbReference type="Pfam" id="PF00082">
    <property type="entry name" value="Peptidase_S8"/>
    <property type="match status" value="1"/>
</dbReference>
<dbReference type="InterPro" id="IPR050131">
    <property type="entry name" value="Peptidase_S8_subtilisin-like"/>
</dbReference>
<gene>
    <name evidence="11" type="ORF">HMPREF0742_01255</name>
</gene>
<sequence length="1299" mass="135424">MMFKPHGAHRARMLGVAALSVCTALLGTPAALAAPAQPAPASAGPATQGTVEGARQGEVVTASMKEATGTVTAYVELAGQGAYGLALDGGGRRMSPMSQASPTAQSVAAAHHVQSQVVTNAQSLAASSNSQVLYTTHNLQRGVALTGDAQAIRGLAGHPEVVRISRIVPKERMNAISVVGTGALEAWRSTGATGRGVTIAVIDTGLDYTHADFGGPGTKAAYDKAKSSPTMPAGSYDPQKVVGGYDLVGDAYNGYNAPAPDSNPMDCSESGHGTHVAGTAAGYGVGADGKTFRGEYSKLSSADVQRLHIGPGSAPEARLMPLRIFGCSGSSSMTGQALDRALDPNNDGDFSDGANIVNLSLGSDYSTADDPENTMLQRLIDKGVLAVVAAGNAQANLSQGDVYSIMGAPANNPSALTVANSESALTRSDRFEVKGPSAVAGAYAGSYSTLYTFASNNARVSGTVTAAPESNKTGCAPFTGTNFGGRWVMLHWEASGSDPSCDSARRFANVAAANGKGVLMVAPENDDRPIAGSTTIPGVLISRATAQTLYPAVKAGTLEVELGAAWRNTALTAKGPDTLAASSARGVHGSDGFVKPDVAAPGTNIYSAGAGSGNQPFRLSGTSMATPHVAGIAAQILGKEPFLSQQQVKARIMNTASQEVRTISGERLGVDRVGAGRVDAQAAVNERTTAYNTQNPQQVSLSFGVLEVTPGTGAKTVTKEVTVENAGGQQRTFRVGFDARTTTAGVQVKTPESVSVAAGAKATFRVSVTVDPEKLAKTLDAGTARDQGGRYRQYLSSVSGNVTLTDSSSTVVVPLHAAPKPVSELMVPSASLTFGTSQTARIKPEGTPVRRNGYVSQLGAFELGYEESGPAPGSSSARAMAVQYVGASSNLPALGASGSSQGRGVISFGVATRGNWDALTPAYSIEIEIDTDSDGYADYSVQVKRQIGLDYPVAVLSSRRAGASREVDALPVNGVWGDIDTNTFDTNVAVIPVAASSLGLTRQGSEPLQYRVLTSLPLLGQTVSATDWVSFNPYTPNLWFDGGQGTGPSLFVDSPDAPVTAHLRSGASAKMLLLHLHNPSASATQNTSQAASARVQRAQVLEARSGSAGPSNPAPAPPASHRFRDVSPTHPFYTEIEWLAGERITRGWPDGTYRPGENIERGAIAAYFYRMAGAPDFTPPVVSPFKDVDPSHPFYREITWLASKGITRGWGDGTFRPHEPVSREAMAAFFYRYANSPRFNAPQQSPFRDVRPSDPFYREITWLASKGITRGWGDGTFRPVEPIHRDAMAAFVYRFRGMK</sequence>
<name>U7V3E4_9MICC</name>
<dbReference type="HOGENOM" id="CLU_005356_0_0_11"/>
<dbReference type="InterPro" id="IPR023827">
    <property type="entry name" value="Peptidase_S8_Asp-AS"/>
</dbReference>
<organism evidence="11 12">
    <name type="scientific">Rothia aeria F0184</name>
    <dbReference type="NCBI Taxonomy" id="888019"/>
    <lineage>
        <taxon>Bacteria</taxon>
        <taxon>Bacillati</taxon>
        <taxon>Actinomycetota</taxon>
        <taxon>Actinomycetes</taxon>
        <taxon>Micrococcales</taxon>
        <taxon>Micrococcaceae</taxon>
        <taxon>Rothia</taxon>
    </lineage>
</organism>
<accession>U7V3E4</accession>
<dbReference type="GO" id="GO:0005975">
    <property type="term" value="P:carbohydrate metabolic process"/>
    <property type="evidence" value="ECO:0007669"/>
    <property type="project" value="UniProtKB-ARBA"/>
</dbReference>
<dbReference type="PROSITE" id="PS51892">
    <property type="entry name" value="SUBTILASE"/>
    <property type="match status" value="1"/>
</dbReference>
<dbReference type="InterPro" id="IPR022398">
    <property type="entry name" value="Peptidase_S8_His-AS"/>
</dbReference>
<keyword evidence="3 6" id="KW-0378">Hydrolase</keyword>
<dbReference type="PROSITE" id="PS00138">
    <property type="entry name" value="SUBTILASE_SER"/>
    <property type="match status" value="1"/>
</dbReference>
<dbReference type="InterPro" id="IPR034213">
    <property type="entry name" value="S8_Vpr-like"/>
</dbReference>
<evidence type="ECO:0000256" key="1">
    <source>
        <dbReference type="ARBA" id="ARBA00011073"/>
    </source>
</evidence>
<comment type="caution">
    <text evidence="11">The sequence shown here is derived from an EMBL/GenBank/DDBJ whole genome shotgun (WGS) entry which is preliminary data.</text>
</comment>
<evidence type="ECO:0000256" key="8">
    <source>
        <dbReference type="SAM" id="MobiDB-lite"/>
    </source>
</evidence>
<dbReference type="PROSITE" id="PS00136">
    <property type="entry name" value="SUBTILASE_ASP"/>
    <property type="match status" value="1"/>
</dbReference>
<evidence type="ECO:0000256" key="3">
    <source>
        <dbReference type="ARBA" id="ARBA00022801"/>
    </source>
</evidence>
<comment type="similarity">
    <text evidence="1 6 7">Belongs to the peptidase S8 family.</text>
</comment>
<evidence type="ECO:0000256" key="5">
    <source>
        <dbReference type="PIRSR" id="PIRSR615500-1"/>
    </source>
</evidence>
<evidence type="ECO:0000313" key="12">
    <source>
        <dbReference type="Proteomes" id="UP000017174"/>
    </source>
</evidence>
<feature type="region of interest" description="Disordered" evidence="8">
    <location>
        <begin position="1083"/>
        <end position="1126"/>
    </location>
</feature>
<dbReference type="InterPro" id="IPR000209">
    <property type="entry name" value="Peptidase_S8/S53_dom"/>
</dbReference>
<dbReference type="InterPro" id="IPR015500">
    <property type="entry name" value="Peptidase_S8_subtilisin-rel"/>
</dbReference>
<evidence type="ECO:0000313" key="11">
    <source>
        <dbReference type="EMBL" id="ERT66212.1"/>
    </source>
</evidence>
<dbReference type="PROSITE" id="PS51272">
    <property type="entry name" value="SLH"/>
    <property type="match status" value="3"/>
</dbReference>
<dbReference type="PANTHER" id="PTHR43806:SF11">
    <property type="entry name" value="CEREVISIN-RELATED"/>
    <property type="match status" value="1"/>
</dbReference>
<dbReference type="GO" id="GO:0006508">
    <property type="term" value="P:proteolysis"/>
    <property type="evidence" value="ECO:0007669"/>
    <property type="project" value="UniProtKB-KW"/>
</dbReference>
<dbReference type="Gene3D" id="3.40.50.200">
    <property type="entry name" value="Peptidase S8/S53 domain"/>
    <property type="match status" value="2"/>
</dbReference>
<feature type="active site" description="Charge relay system" evidence="5 6">
    <location>
        <position position="203"/>
    </location>
</feature>
<proteinExistence type="inferred from homology"/>
<evidence type="ECO:0000256" key="2">
    <source>
        <dbReference type="ARBA" id="ARBA00022670"/>
    </source>
</evidence>
<dbReference type="InterPro" id="IPR013783">
    <property type="entry name" value="Ig-like_fold"/>
</dbReference>
<dbReference type="Pfam" id="PF00395">
    <property type="entry name" value="SLH"/>
    <property type="match status" value="3"/>
</dbReference>
<dbReference type="PATRIC" id="fig|888019.4.peg.1061"/>
<dbReference type="PROSITE" id="PS00137">
    <property type="entry name" value="SUBTILASE_HIS"/>
    <property type="match status" value="1"/>
</dbReference>
<protein>
    <recommendedName>
        <fullName evidence="10">SLH domain-containing protein</fullName>
    </recommendedName>
</protein>
<feature type="chain" id="PRO_5004688530" description="SLH domain-containing protein" evidence="9">
    <location>
        <begin position="34"/>
        <end position="1299"/>
    </location>
</feature>
<feature type="domain" description="SLH" evidence="10">
    <location>
        <begin position="1245"/>
        <end position="1299"/>
    </location>
</feature>
<dbReference type="EMBL" id="AXZG01000037">
    <property type="protein sequence ID" value="ERT66212.1"/>
    <property type="molecule type" value="Genomic_DNA"/>
</dbReference>
<dbReference type="GO" id="GO:0004252">
    <property type="term" value="F:serine-type endopeptidase activity"/>
    <property type="evidence" value="ECO:0007669"/>
    <property type="project" value="UniProtKB-UniRule"/>
</dbReference>
<feature type="domain" description="SLH" evidence="10">
    <location>
        <begin position="1119"/>
        <end position="1180"/>
    </location>
</feature>
<dbReference type="Gene3D" id="2.60.40.10">
    <property type="entry name" value="Immunoglobulins"/>
    <property type="match status" value="1"/>
</dbReference>
<dbReference type="InterPro" id="IPR023828">
    <property type="entry name" value="Peptidase_S8_Ser-AS"/>
</dbReference>
<feature type="signal peptide" evidence="9">
    <location>
        <begin position="1"/>
        <end position="33"/>
    </location>
</feature>
<dbReference type="InterPro" id="IPR001119">
    <property type="entry name" value="SLH_dom"/>
</dbReference>
<reference evidence="11 12" key="1">
    <citation type="submission" date="2013-08" db="EMBL/GenBank/DDBJ databases">
        <authorList>
            <person name="Weinstock G."/>
            <person name="Sodergren E."/>
            <person name="Wylie T."/>
            <person name="Fulton L."/>
            <person name="Fulton R."/>
            <person name="Fronick C."/>
            <person name="O'Laughlin M."/>
            <person name="Godfrey J."/>
            <person name="Miner T."/>
            <person name="Herter B."/>
            <person name="Appelbaum E."/>
            <person name="Cordes M."/>
            <person name="Lek S."/>
            <person name="Wollam A."/>
            <person name="Pepin K.H."/>
            <person name="Palsikar V.B."/>
            <person name="Mitreva M."/>
            <person name="Wilson R.K."/>
        </authorList>
    </citation>
    <scope>NUCLEOTIDE SEQUENCE [LARGE SCALE GENOMIC DNA]</scope>
    <source>
        <strain evidence="11 12">F0184</strain>
    </source>
</reference>
<dbReference type="PRINTS" id="PR00723">
    <property type="entry name" value="SUBTILISIN"/>
</dbReference>
<feature type="active site" description="Charge relay system" evidence="5 6">
    <location>
        <position position="272"/>
    </location>
</feature>
<evidence type="ECO:0000256" key="6">
    <source>
        <dbReference type="PROSITE-ProRule" id="PRU01240"/>
    </source>
</evidence>
<feature type="active site" description="Charge relay system" evidence="5 6">
    <location>
        <position position="623"/>
    </location>
</feature>
<evidence type="ECO:0000256" key="9">
    <source>
        <dbReference type="SAM" id="SignalP"/>
    </source>
</evidence>
<keyword evidence="9" id="KW-0732">Signal</keyword>
<keyword evidence="2 6" id="KW-0645">Protease</keyword>
<evidence type="ECO:0000256" key="7">
    <source>
        <dbReference type="RuleBase" id="RU003355"/>
    </source>
</evidence>
<feature type="compositionally biased region" description="Low complexity" evidence="8">
    <location>
        <begin position="1083"/>
        <end position="1111"/>
    </location>
</feature>
<evidence type="ECO:0000256" key="4">
    <source>
        <dbReference type="ARBA" id="ARBA00022825"/>
    </source>
</evidence>
<evidence type="ECO:0000259" key="10">
    <source>
        <dbReference type="PROSITE" id="PS51272"/>
    </source>
</evidence>
<dbReference type="Proteomes" id="UP000017174">
    <property type="component" value="Unassembled WGS sequence"/>
</dbReference>
<dbReference type="PANTHER" id="PTHR43806">
    <property type="entry name" value="PEPTIDASE S8"/>
    <property type="match status" value="1"/>
</dbReference>
<keyword evidence="4 6" id="KW-0720">Serine protease</keyword>
<dbReference type="RefSeq" id="WP_023133671.1">
    <property type="nucleotide sequence ID" value="NZ_KI518028.1"/>
</dbReference>
<dbReference type="InterPro" id="IPR036852">
    <property type="entry name" value="Peptidase_S8/S53_dom_sf"/>
</dbReference>
<dbReference type="CDD" id="cd07474">
    <property type="entry name" value="Peptidases_S8_subtilisin_Vpr-like"/>
    <property type="match status" value="1"/>
</dbReference>